<keyword evidence="3" id="KW-1185">Reference proteome</keyword>
<dbReference type="PANTHER" id="PTHR11319:SF35">
    <property type="entry name" value="OUTER MEMBRANE PROTEIN PMPC-RELATED"/>
    <property type="match status" value="1"/>
</dbReference>
<dbReference type="InterPro" id="IPR006626">
    <property type="entry name" value="PbH1"/>
</dbReference>
<dbReference type="InterPro" id="IPR012334">
    <property type="entry name" value="Pectin_lyas_fold"/>
</dbReference>
<dbReference type="STRING" id="907348.TresaDRAFT_2746"/>
<dbReference type="Proteomes" id="UP000003571">
    <property type="component" value="Unassembled WGS sequence"/>
</dbReference>
<comment type="caution">
    <text evidence="2">The sequence shown here is derived from an EMBL/GenBank/DDBJ whole genome shotgun (WGS) entry which is preliminary data.</text>
</comment>
<feature type="chain" id="PRO_5003608638" evidence="1">
    <location>
        <begin position="26"/>
        <end position="1384"/>
    </location>
</feature>
<keyword evidence="1" id="KW-0732">Signal</keyword>
<organism evidence="2 3">
    <name type="scientific">Treponema saccharophilum DSM 2985</name>
    <dbReference type="NCBI Taxonomy" id="907348"/>
    <lineage>
        <taxon>Bacteria</taxon>
        <taxon>Pseudomonadati</taxon>
        <taxon>Spirochaetota</taxon>
        <taxon>Spirochaetia</taxon>
        <taxon>Spirochaetales</taxon>
        <taxon>Treponemataceae</taxon>
        <taxon>Treponema</taxon>
    </lineage>
</organism>
<dbReference type="eggNOG" id="COG5492">
    <property type="taxonomic scope" value="Bacteria"/>
</dbReference>
<dbReference type="InterPro" id="IPR032675">
    <property type="entry name" value="LRR_dom_sf"/>
</dbReference>
<dbReference type="InterPro" id="IPR011050">
    <property type="entry name" value="Pectin_lyase_fold/virulence"/>
</dbReference>
<dbReference type="OrthoDB" id="356085at2"/>
<accession>H7EHE0</accession>
<evidence type="ECO:0000313" key="2">
    <source>
        <dbReference type="EMBL" id="EIC02995.1"/>
    </source>
</evidence>
<evidence type="ECO:0000313" key="3">
    <source>
        <dbReference type="Proteomes" id="UP000003571"/>
    </source>
</evidence>
<reference evidence="2 3" key="1">
    <citation type="submission" date="2011-09" db="EMBL/GenBank/DDBJ databases">
        <title>The draft genome of Treponema saccharophilum DSM 2985.</title>
        <authorList>
            <consortium name="US DOE Joint Genome Institute (JGI-PGF)"/>
            <person name="Lucas S."/>
            <person name="Copeland A."/>
            <person name="Lapidus A."/>
            <person name="Glavina del Rio T."/>
            <person name="Dalin E."/>
            <person name="Tice H."/>
            <person name="Bruce D."/>
            <person name="Goodwin L."/>
            <person name="Pitluck S."/>
            <person name="Peters L."/>
            <person name="Kyrpides N."/>
            <person name="Mavromatis K."/>
            <person name="Ivanova N."/>
            <person name="Markowitz V."/>
            <person name="Cheng J.-F."/>
            <person name="Hugenholtz P."/>
            <person name="Woyke T."/>
            <person name="Wu D."/>
            <person name="Gronow S."/>
            <person name="Wellnitz S."/>
            <person name="Brambilla E."/>
            <person name="Klenk H.-P."/>
            <person name="Eisen J.A."/>
        </authorList>
    </citation>
    <scope>NUCLEOTIDE SEQUENCE [LARGE SCALE GENOMIC DNA]</scope>
    <source>
        <strain evidence="2 3">DSM 2985</strain>
    </source>
</reference>
<dbReference type="eggNOG" id="COG3210">
    <property type="taxonomic scope" value="Bacteria"/>
</dbReference>
<gene>
    <name evidence="2" type="ORF">TresaDRAFT_2746</name>
</gene>
<dbReference type="Pfam" id="PF13306">
    <property type="entry name" value="LRR_5"/>
    <property type="match status" value="1"/>
</dbReference>
<evidence type="ECO:0000256" key="1">
    <source>
        <dbReference type="SAM" id="SignalP"/>
    </source>
</evidence>
<dbReference type="SMART" id="SM00710">
    <property type="entry name" value="PbH1"/>
    <property type="match status" value="13"/>
</dbReference>
<protein>
    <submittedName>
        <fullName evidence="2">Polymorphic outer membrane protein</fullName>
    </submittedName>
</protein>
<dbReference type="Gene3D" id="3.80.10.10">
    <property type="entry name" value="Ribonuclease Inhibitor"/>
    <property type="match status" value="1"/>
</dbReference>
<dbReference type="PATRIC" id="fig|907348.3.peg.203"/>
<sequence>MRAFRKFFGILAAVISLVAASCALFGDEEPSAERNFVEPALTASVRGSVAVSGAAPGVFRKSSARTALPSLNGVSYSVEASSGGRPYKADVDAENLSFSFGELPVGEGGTEYTITATGTVSGIEVVSGSCTVTLRPGDALVEDITVKPCAVSESGKVNLTIGIDSGVSESIKSCEISGEGYSKNVAVSGGTITWKSESEDVPAGTYTFSFYDANDVLLYEFRESVLFFGALVTDSWFGSSSYITDGECVITKTLVDKFALSRIYVSSRKEDSKETGTRAEPYKSIARAMNALMDSGTDYTILVDGELTGAQEIPASVTTANASSITIQGRTGSGTDKINGNNAGTALTIKTAVPVTIENLTITGGKNASGNGGGIYMASGTNVTLGTGALVGDATLSVATSSSCGNYAKFGGGIYNEGSLTLGSGAIVRHNYASPFGGGIWNEGGSVTIKEGAEISYNCAGTSDARGGGIRSGGSGSSLTMEGGTISHNSVSHWGGGVMIQGSVFTMTGGTISFNKSTGSSSIGAGGGGIWIDDGTFKMSGDSILSGNEANNKGGGIHVEYAEATVEIQGGTISGNKASVSGGAISNNGVITISGGTIPYGVLNASGSLEKGAGKNDVYLPSGKVITVTGALTGTSPVATITPATWTRGTSIVQADGTNVGDISGYKNFFAFSEDGWEWKVSGDKKSLLLDSPIYVASKGTDSSRKVCAAADSFTGTATGSKSKPFATIEDALSVLNAESNVITIDGNVTGNQQILPSKVPSSVTSVAIAGYKASGATSSEAKLNGNGSGTVLTVNKSGLEVTVEDLTITGGNFSYGGGLAVDNGTVKLLDGAKITENTATEKGGGVYLGPSAKLVMEGSATISGNTAANGGGIYNEGNLYLSAGVISKNTASNCGGGVYSTGTMFMYGSAVIGDKSKTTAATKDESCYSNKATVKGGGICSTGDLYLGFSSADTEAVLTGGVYYNYAKNSGGIHQQDTSHSNKVFKFSSGSVSYNAERGMYVGYGKFTMTGGTVSGNTALQPEEENEDSFRGAGIYVGADCTVVISGGTISSNKAAVKGGGIHIAQSSSIVTIEGGTISGNTAGSYGSGISMDNGSLKMQGDAKVDSSNDVYLASGKYITITDALTGTVPVATITPKSYEVGTTVLAAGTGVVLADEVRKFALTSDDYLIGEDGKLIDGYTAAKAISLIPSMTETGVVKVIGEISSEDITNLTTALKTLNANNPDVRITLDLSRTTGLTKFPSYAFTDEDFDKPGCLALEGMVLPSGLTTISIGNFRGCTNLNTIEIPSGVTELCDYAFDESGLSETLLIPSSVCKFGYQVFYGTSVTLEYEDTTSIWTKYKYDGTVVTEGDTSFSSSPFRGTCPTRATISATSQGTTYLQKN</sequence>
<feature type="signal peptide" evidence="1">
    <location>
        <begin position="1"/>
        <end position="25"/>
    </location>
</feature>
<dbReference type="EMBL" id="AGRW01000026">
    <property type="protein sequence ID" value="EIC02995.1"/>
    <property type="molecule type" value="Genomic_DNA"/>
</dbReference>
<dbReference type="RefSeq" id="WP_002702002.1">
    <property type="nucleotide sequence ID" value="NZ_AGRW01000026.1"/>
</dbReference>
<dbReference type="SUPFAM" id="SSF51126">
    <property type="entry name" value="Pectin lyase-like"/>
    <property type="match status" value="2"/>
</dbReference>
<dbReference type="InterPro" id="IPR026906">
    <property type="entry name" value="LRR_5"/>
</dbReference>
<dbReference type="Gene3D" id="2.160.20.10">
    <property type="entry name" value="Single-stranded right-handed beta-helix, Pectin lyase-like"/>
    <property type="match status" value="1"/>
</dbReference>
<dbReference type="PROSITE" id="PS51257">
    <property type="entry name" value="PROKAR_LIPOPROTEIN"/>
    <property type="match status" value="1"/>
</dbReference>
<name>H7EHE0_9SPIR</name>
<dbReference type="PANTHER" id="PTHR11319">
    <property type="entry name" value="G PROTEIN-COUPLED RECEPTOR-RELATED"/>
    <property type="match status" value="1"/>
</dbReference>
<proteinExistence type="predicted"/>
<dbReference type="eggNOG" id="COG2931">
    <property type="taxonomic scope" value="Bacteria"/>
</dbReference>